<protein>
    <submittedName>
        <fullName evidence="1">Uncharacterized protein</fullName>
    </submittedName>
</protein>
<reference evidence="1" key="2">
    <citation type="submission" date="2022-09" db="EMBL/GenBank/DDBJ databases">
        <authorList>
            <person name="Sun Q."/>
            <person name="Ohkuma M."/>
        </authorList>
    </citation>
    <scope>NUCLEOTIDE SEQUENCE</scope>
    <source>
        <strain evidence="1">JCM 3093</strain>
    </source>
</reference>
<dbReference type="AlphaFoldDB" id="A0AA37BLR9"/>
<proteinExistence type="predicted"/>
<dbReference type="Proteomes" id="UP000627984">
    <property type="component" value="Unassembled WGS sequence"/>
</dbReference>
<evidence type="ECO:0000313" key="2">
    <source>
        <dbReference type="Proteomes" id="UP000627984"/>
    </source>
</evidence>
<dbReference type="RefSeq" id="WP_191897546.1">
    <property type="nucleotide sequence ID" value="NZ_BMQD01000023.1"/>
</dbReference>
<evidence type="ECO:0000313" key="1">
    <source>
        <dbReference type="EMBL" id="GGK90509.1"/>
    </source>
</evidence>
<gene>
    <name evidence="1" type="ORF">GCM10010126_57480</name>
</gene>
<name>A0AA37BLR9_9ACTN</name>
<accession>A0AA37BLR9</accession>
<dbReference type="EMBL" id="BMQD01000023">
    <property type="protein sequence ID" value="GGK90509.1"/>
    <property type="molecule type" value="Genomic_DNA"/>
</dbReference>
<organism evidence="1 2">
    <name type="scientific">Planomonospora parontospora</name>
    <dbReference type="NCBI Taxonomy" id="58119"/>
    <lineage>
        <taxon>Bacteria</taxon>
        <taxon>Bacillati</taxon>
        <taxon>Actinomycetota</taxon>
        <taxon>Actinomycetes</taxon>
        <taxon>Streptosporangiales</taxon>
        <taxon>Streptosporangiaceae</taxon>
        <taxon>Planomonospora</taxon>
    </lineage>
</organism>
<sequence length="80" mass="8561">MKRPARGRRAGQLVAAEAWTGVVHAAPLVVRPVGKPRLGVWRAVCPVESTLTEVDAEVTCRRCLTWLTKRGLAVGDVTGG</sequence>
<reference evidence="1" key="1">
    <citation type="journal article" date="2014" name="Int. J. Syst. Evol. Microbiol.">
        <title>Complete genome sequence of Corynebacterium casei LMG S-19264T (=DSM 44701T), isolated from a smear-ripened cheese.</title>
        <authorList>
            <consortium name="US DOE Joint Genome Institute (JGI-PGF)"/>
            <person name="Walter F."/>
            <person name="Albersmeier A."/>
            <person name="Kalinowski J."/>
            <person name="Ruckert C."/>
        </authorList>
    </citation>
    <scope>NUCLEOTIDE SEQUENCE</scope>
    <source>
        <strain evidence="1">JCM 3093</strain>
    </source>
</reference>
<comment type="caution">
    <text evidence="1">The sequence shown here is derived from an EMBL/GenBank/DDBJ whole genome shotgun (WGS) entry which is preliminary data.</text>
</comment>